<comment type="caution">
    <text evidence="7">The sequence shown here is derived from an EMBL/GenBank/DDBJ whole genome shotgun (WGS) entry which is preliminary data.</text>
</comment>
<protein>
    <submittedName>
        <fullName evidence="7">Facilitated trehalose transporter Tret1</fullName>
    </submittedName>
</protein>
<dbReference type="Pfam" id="PF00083">
    <property type="entry name" value="Sugar_tr"/>
    <property type="match status" value="1"/>
</dbReference>
<keyword evidence="2 5" id="KW-0812">Transmembrane</keyword>
<dbReference type="InterPro" id="IPR020846">
    <property type="entry name" value="MFS_dom"/>
</dbReference>
<dbReference type="GO" id="GO:0022857">
    <property type="term" value="F:transmembrane transporter activity"/>
    <property type="evidence" value="ECO:0007669"/>
    <property type="project" value="InterPro"/>
</dbReference>
<dbReference type="InterPro" id="IPR036259">
    <property type="entry name" value="MFS_trans_sf"/>
</dbReference>
<feature type="transmembrane region" description="Helical" evidence="5">
    <location>
        <begin position="60"/>
        <end position="80"/>
    </location>
</feature>
<dbReference type="STRING" id="151549.A0A4C1XHJ3"/>
<evidence type="ECO:0000313" key="7">
    <source>
        <dbReference type="EMBL" id="GBP61954.1"/>
    </source>
</evidence>
<dbReference type="InterPro" id="IPR005829">
    <property type="entry name" value="Sugar_transporter_CS"/>
</dbReference>
<dbReference type="PROSITE" id="PS50850">
    <property type="entry name" value="MFS"/>
    <property type="match status" value="1"/>
</dbReference>
<evidence type="ECO:0000256" key="1">
    <source>
        <dbReference type="ARBA" id="ARBA00004141"/>
    </source>
</evidence>
<accession>A0A4C1XHJ3</accession>
<dbReference type="PROSITE" id="PS00216">
    <property type="entry name" value="SUGAR_TRANSPORT_1"/>
    <property type="match status" value="1"/>
</dbReference>
<dbReference type="AlphaFoldDB" id="A0A4C1XHJ3"/>
<dbReference type="GO" id="GO:0016020">
    <property type="term" value="C:membrane"/>
    <property type="evidence" value="ECO:0007669"/>
    <property type="project" value="UniProtKB-SubCell"/>
</dbReference>
<feature type="transmembrane region" description="Helical" evidence="5">
    <location>
        <begin position="92"/>
        <end position="112"/>
    </location>
</feature>
<keyword evidence="8" id="KW-1185">Reference proteome</keyword>
<dbReference type="PANTHER" id="PTHR48021:SF33">
    <property type="entry name" value="AT22075P-RELATED"/>
    <property type="match status" value="1"/>
</dbReference>
<proteinExistence type="predicted"/>
<dbReference type="InterPro" id="IPR050549">
    <property type="entry name" value="MFS_Trehalose_Transporter"/>
</dbReference>
<dbReference type="Gene3D" id="1.20.1250.20">
    <property type="entry name" value="MFS general substrate transporter like domains"/>
    <property type="match status" value="1"/>
</dbReference>
<evidence type="ECO:0000256" key="4">
    <source>
        <dbReference type="ARBA" id="ARBA00023136"/>
    </source>
</evidence>
<sequence>MEPYEIALYGSLSCVGALIGTPLSGYLLDRIGRKYSSLLGGLPFLISWSIIANFNQVEAVLFSQFLAGIGGASFVISPVFSSEICQDSIRGTVTAGSMIFYGLGILFSYVMIACLPYYTLIHILVTMTALYMLCVVFLKDSPVYLLTVGKEEEAAKSIAFYRSVDPDTKEVLDELSNMKRLINFENAGTTEEEKLKPEIVHSGSKEKISPIKYLCKTE</sequence>
<name>A0A4C1XHJ3_EUMVA</name>
<feature type="domain" description="Major facilitator superfamily (MFS) profile" evidence="6">
    <location>
        <begin position="1"/>
        <end position="218"/>
    </location>
</feature>
<comment type="subcellular location">
    <subcellularLocation>
        <location evidence="1">Membrane</location>
        <topology evidence="1">Multi-pass membrane protein</topology>
    </subcellularLocation>
</comment>
<dbReference type="OrthoDB" id="8120565at2759"/>
<feature type="transmembrane region" description="Helical" evidence="5">
    <location>
        <begin position="35"/>
        <end position="54"/>
    </location>
</feature>
<reference evidence="7 8" key="1">
    <citation type="journal article" date="2019" name="Commun. Biol.">
        <title>The bagworm genome reveals a unique fibroin gene that provides high tensile strength.</title>
        <authorList>
            <person name="Kono N."/>
            <person name="Nakamura H."/>
            <person name="Ohtoshi R."/>
            <person name="Tomita M."/>
            <person name="Numata K."/>
            <person name="Arakawa K."/>
        </authorList>
    </citation>
    <scope>NUCLEOTIDE SEQUENCE [LARGE SCALE GENOMIC DNA]</scope>
</reference>
<organism evidence="7 8">
    <name type="scientific">Eumeta variegata</name>
    <name type="common">Bagworm moth</name>
    <name type="synonym">Eumeta japonica</name>
    <dbReference type="NCBI Taxonomy" id="151549"/>
    <lineage>
        <taxon>Eukaryota</taxon>
        <taxon>Metazoa</taxon>
        <taxon>Ecdysozoa</taxon>
        <taxon>Arthropoda</taxon>
        <taxon>Hexapoda</taxon>
        <taxon>Insecta</taxon>
        <taxon>Pterygota</taxon>
        <taxon>Neoptera</taxon>
        <taxon>Endopterygota</taxon>
        <taxon>Lepidoptera</taxon>
        <taxon>Glossata</taxon>
        <taxon>Ditrysia</taxon>
        <taxon>Tineoidea</taxon>
        <taxon>Psychidae</taxon>
        <taxon>Oiketicinae</taxon>
        <taxon>Eumeta</taxon>
    </lineage>
</organism>
<evidence type="ECO:0000256" key="3">
    <source>
        <dbReference type="ARBA" id="ARBA00022989"/>
    </source>
</evidence>
<dbReference type="SUPFAM" id="SSF103473">
    <property type="entry name" value="MFS general substrate transporter"/>
    <property type="match status" value="1"/>
</dbReference>
<feature type="transmembrane region" description="Helical" evidence="5">
    <location>
        <begin position="6"/>
        <end position="28"/>
    </location>
</feature>
<keyword evidence="3 5" id="KW-1133">Transmembrane helix</keyword>
<dbReference type="InterPro" id="IPR005828">
    <property type="entry name" value="MFS_sugar_transport-like"/>
</dbReference>
<keyword evidence="4 5" id="KW-0472">Membrane</keyword>
<dbReference type="Proteomes" id="UP000299102">
    <property type="component" value="Unassembled WGS sequence"/>
</dbReference>
<dbReference type="PANTHER" id="PTHR48021">
    <property type="match status" value="1"/>
</dbReference>
<evidence type="ECO:0000259" key="6">
    <source>
        <dbReference type="PROSITE" id="PS50850"/>
    </source>
</evidence>
<gene>
    <name evidence="7" type="primary">Tret1</name>
    <name evidence="7" type="ORF">EVAR_45011_1</name>
</gene>
<feature type="transmembrane region" description="Helical" evidence="5">
    <location>
        <begin position="118"/>
        <end position="138"/>
    </location>
</feature>
<evidence type="ECO:0000256" key="5">
    <source>
        <dbReference type="SAM" id="Phobius"/>
    </source>
</evidence>
<dbReference type="EMBL" id="BGZK01000827">
    <property type="protein sequence ID" value="GBP61954.1"/>
    <property type="molecule type" value="Genomic_DNA"/>
</dbReference>
<evidence type="ECO:0000256" key="2">
    <source>
        <dbReference type="ARBA" id="ARBA00022692"/>
    </source>
</evidence>
<evidence type="ECO:0000313" key="8">
    <source>
        <dbReference type="Proteomes" id="UP000299102"/>
    </source>
</evidence>